<name>A0A3B0T2C1_9ZZZZ</name>
<accession>A0A3B0T2C1</accession>
<reference evidence="2" key="1">
    <citation type="submission" date="2018-06" db="EMBL/GenBank/DDBJ databases">
        <authorList>
            <person name="Zhirakovskaya E."/>
        </authorList>
    </citation>
    <scope>NUCLEOTIDE SEQUENCE</scope>
</reference>
<protein>
    <recommendedName>
        <fullName evidence="1">DUF695 domain-containing protein</fullName>
    </recommendedName>
</protein>
<organism evidence="2">
    <name type="scientific">hydrothermal vent metagenome</name>
    <dbReference type="NCBI Taxonomy" id="652676"/>
    <lineage>
        <taxon>unclassified sequences</taxon>
        <taxon>metagenomes</taxon>
        <taxon>ecological metagenomes</taxon>
    </lineage>
</organism>
<dbReference type="InterPro" id="IPR016097">
    <property type="entry name" value="DUF695"/>
</dbReference>
<gene>
    <name evidence="2" type="ORF">MNBD_ALPHA08-2060</name>
</gene>
<evidence type="ECO:0000313" key="2">
    <source>
        <dbReference type="EMBL" id="VAW02954.1"/>
    </source>
</evidence>
<proteinExistence type="predicted"/>
<feature type="domain" description="DUF695" evidence="1">
    <location>
        <begin position="38"/>
        <end position="166"/>
    </location>
</feature>
<sequence>MYFVVGVGLGLYSVGDSKFQRRKPVSEKEDQLEEHDPWLVAETEEDGMPTVYRVRQNIPDHVVIEEFPHLVCVVWEFEPAVGNGMPGGEVAEQQAMFEDGLDGFIEKGGDCEHMVVVTGNGRKEWLWYVRDPDDWIEGFSEALSDLPPFPVEIQGYDGEGWRAYMELKQALTQSAEALS</sequence>
<dbReference type="Pfam" id="PF05117">
    <property type="entry name" value="DUF695"/>
    <property type="match status" value="1"/>
</dbReference>
<dbReference type="AlphaFoldDB" id="A0A3B0T2C1"/>
<evidence type="ECO:0000259" key="1">
    <source>
        <dbReference type="Pfam" id="PF05117"/>
    </source>
</evidence>
<dbReference type="EMBL" id="UOEC01000204">
    <property type="protein sequence ID" value="VAW02954.1"/>
    <property type="molecule type" value="Genomic_DNA"/>
</dbReference>